<evidence type="ECO:0000256" key="6">
    <source>
        <dbReference type="ARBA" id="ARBA00022729"/>
    </source>
</evidence>
<evidence type="ECO:0000256" key="8">
    <source>
        <dbReference type="ARBA" id="ARBA00022989"/>
    </source>
</evidence>
<evidence type="ECO:0000256" key="3">
    <source>
        <dbReference type="ARBA" id="ARBA00022475"/>
    </source>
</evidence>
<dbReference type="Pfam" id="PF13516">
    <property type="entry name" value="LRR_6"/>
    <property type="match status" value="1"/>
</dbReference>
<dbReference type="Pfam" id="PF13855">
    <property type="entry name" value="LRR_8"/>
    <property type="match status" value="2"/>
</dbReference>
<gene>
    <name evidence="14" type="ORF">F511_14286</name>
</gene>
<dbReference type="PROSITE" id="PS51450">
    <property type="entry name" value="LRR"/>
    <property type="match status" value="1"/>
</dbReference>
<dbReference type="SUPFAM" id="SSF52058">
    <property type="entry name" value="L domain-like"/>
    <property type="match status" value="3"/>
</dbReference>
<dbReference type="PANTHER" id="PTHR48063">
    <property type="entry name" value="LRR RECEPTOR-LIKE KINASE"/>
    <property type="match status" value="1"/>
</dbReference>
<dbReference type="GO" id="GO:0005886">
    <property type="term" value="C:plasma membrane"/>
    <property type="evidence" value="ECO:0007669"/>
    <property type="project" value="UniProtKB-SubCell"/>
</dbReference>
<evidence type="ECO:0000256" key="9">
    <source>
        <dbReference type="ARBA" id="ARBA00023136"/>
    </source>
</evidence>
<keyword evidence="14" id="KW-0675">Receptor</keyword>
<dbReference type="SMART" id="SM00369">
    <property type="entry name" value="LRR_TYP"/>
    <property type="match status" value="8"/>
</dbReference>
<evidence type="ECO:0000313" key="15">
    <source>
        <dbReference type="Proteomes" id="UP000250235"/>
    </source>
</evidence>
<dbReference type="AlphaFoldDB" id="A0A2Z7BRL0"/>
<keyword evidence="7" id="KW-0677">Repeat</keyword>
<evidence type="ECO:0000256" key="12">
    <source>
        <dbReference type="SAM" id="SignalP"/>
    </source>
</evidence>
<dbReference type="InterPro" id="IPR046956">
    <property type="entry name" value="RLP23-like"/>
</dbReference>
<dbReference type="OrthoDB" id="906087at2759"/>
<name>A0A2Z7BRL0_9LAMI</name>
<dbReference type="InterPro" id="IPR032675">
    <property type="entry name" value="LRR_dom_sf"/>
</dbReference>
<evidence type="ECO:0000256" key="4">
    <source>
        <dbReference type="ARBA" id="ARBA00022614"/>
    </source>
</evidence>
<evidence type="ECO:0000313" key="14">
    <source>
        <dbReference type="EMBL" id="KZV36268.1"/>
    </source>
</evidence>
<sequence length="1038" mass="114539">MSSPTFIFCNHLLFVLLALVTQIHVIASSSSTDYFGGDCLEKEGLALLKFKAELIDDYGRLSTWGNIKDCCRWRGVRCDNRTNHVVALDLPAPQYLDLSSNDFSTTQIPEYIGSLGNLQHLNLSHSNFVGELPYHLGNLSMLRVLDLSGNGDIVDVLKLDWLSGLRSLQHLDLSGVNLFQVTTWMESISTLELLEKLFLRSCYIQETPGNLSLPSIKSYRPLSVLDLSSNNLGNISLFWFINFSKSVSHFDISFNNIEGKIPDALSGLKALSYLDLSSNSFGGMIPDYLGDMMSLAYLDLSVNQLEGRIPDSLGNMMLLVHLDLSGNKLEGGIPSALGKMVSLSYLNLAGNSLQGGISPSSGNLSGLIWFDLSDNKWEGHVADLIMLLWNSNMLEHLDLSSNRFYGSLPPLSRYSFLTVISLGRNGLNGTFIEKKLNLPNLLILDVSGNRLTGSLPDLSSCSSLGVLNLADNLFNGTLTESIGYLSNLDMLYAHINQFEGTITEAHFFNLSQLGVLDLSYNLNLSVEISSSWNPPFQLGTLKLQYCKLGPSFPRWLQKQRRVAALDLSNSEIYDTIPGWFWDNSRSLQALNLSFNHLQGVFPDLSSYHNLSNVDLSSNEFDGSLPLLPTSHMDVVDLSKNKFSGEATKFCNATYGWTVLDLSNNKLTGELSLDCFKNLMTLNYLNLANNNFSGEIPSPDNWSCSLESLHLRNNSFRGELPRLLADCNGLKIIDLGENHFTGKIPTWIGETLTLLGVLSLRSNELSGSLPLTLCLLANIQILDLSINNISGIIPRCISNFTTMSSKPNISEWNSLRFRLVHKGVASFDDSAYITWKGREAIYNKTLALVKVIDLSSNMLVGKIPPELAILQGIIGLNLSRNELVGSIPNYIGQLEFLNFLDLSENNLSGGIPSSMSKLSHLGLLDLSFNNLSGKIPWEGQLQTFGAPSFIGNPDLCGPPLVKPCPGDEIRTNNDVQNAREIHYMQKGDRFISLGFFVSLALGFIIGFWGVMGTLVLNSSCFSKVFQHVKDSPIFRPKGI</sequence>
<dbReference type="FunFam" id="3.80.10.10:FF:000095">
    <property type="entry name" value="LRR receptor-like serine/threonine-protein kinase GSO1"/>
    <property type="match status" value="2"/>
</dbReference>
<keyword evidence="6 12" id="KW-0732">Signal</keyword>
<keyword evidence="10" id="KW-0325">Glycoprotein</keyword>
<feature type="domain" description="Leucine-rich repeat-containing N-terminal plant-type" evidence="13">
    <location>
        <begin position="41"/>
        <end position="79"/>
    </location>
</feature>
<dbReference type="InterPro" id="IPR001611">
    <property type="entry name" value="Leu-rich_rpt"/>
</dbReference>
<feature type="signal peptide" evidence="12">
    <location>
        <begin position="1"/>
        <end position="28"/>
    </location>
</feature>
<organism evidence="14 15">
    <name type="scientific">Dorcoceras hygrometricum</name>
    <dbReference type="NCBI Taxonomy" id="472368"/>
    <lineage>
        <taxon>Eukaryota</taxon>
        <taxon>Viridiplantae</taxon>
        <taxon>Streptophyta</taxon>
        <taxon>Embryophyta</taxon>
        <taxon>Tracheophyta</taxon>
        <taxon>Spermatophyta</taxon>
        <taxon>Magnoliopsida</taxon>
        <taxon>eudicotyledons</taxon>
        <taxon>Gunneridae</taxon>
        <taxon>Pentapetalae</taxon>
        <taxon>asterids</taxon>
        <taxon>lamiids</taxon>
        <taxon>Lamiales</taxon>
        <taxon>Gesneriaceae</taxon>
        <taxon>Didymocarpoideae</taxon>
        <taxon>Trichosporeae</taxon>
        <taxon>Loxocarpinae</taxon>
        <taxon>Dorcoceras</taxon>
    </lineage>
</organism>
<reference evidence="14 15" key="1">
    <citation type="journal article" date="2015" name="Proc. Natl. Acad. Sci. U.S.A.">
        <title>The resurrection genome of Boea hygrometrica: A blueprint for survival of dehydration.</title>
        <authorList>
            <person name="Xiao L."/>
            <person name="Yang G."/>
            <person name="Zhang L."/>
            <person name="Yang X."/>
            <person name="Zhao S."/>
            <person name="Ji Z."/>
            <person name="Zhou Q."/>
            <person name="Hu M."/>
            <person name="Wang Y."/>
            <person name="Chen M."/>
            <person name="Xu Y."/>
            <person name="Jin H."/>
            <person name="Xiao X."/>
            <person name="Hu G."/>
            <person name="Bao F."/>
            <person name="Hu Y."/>
            <person name="Wan P."/>
            <person name="Li L."/>
            <person name="Deng X."/>
            <person name="Kuang T."/>
            <person name="Xiang C."/>
            <person name="Zhu J.K."/>
            <person name="Oliver M.J."/>
            <person name="He Y."/>
        </authorList>
    </citation>
    <scope>NUCLEOTIDE SEQUENCE [LARGE SCALE GENOMIC DNA]</scope>
    <source>
        <strain evidence="15">cv. XS01</strain>
    </source>
</reference>
<accession>A0A2Z7BRL0</accession>
<dbReference type="EMBL" id="KV003914">
    <property type="protein sequence ID" value="KZV36268.1"/>
    <property type="molecule type" value="Genomic_DNA"/>
</dbReference>
<keyword evidence="3" id="KW-1003">Cell membrane</keyword>
<comment type="similarity">
    <text evidence="2">Belongs to the RLP family.</text>
</comment>
<dbReference type="Pfam" id="PF00560">
    <property type="entry name" value="LRR_1"/>
    <property type="match status" value="8"/>
</dbReference>
<dbReference type="InterPro" id="IPR003591">
    <property type="entry name" value="Leu-rich_rpt_typical-subtyp"/>
</dbReference>
<evidence type="ECO:0000259" key="13">
    <source>
        <dbReference type="Pfam" id="PF08263"/>
    </source>
</evidence>
<keyword evidence="9 11" id="KW-0472">Membrane</keyword>
<keyword evidence="5 11" id="KW-0812">Transmembrane</keyword>
<protein>
    <submittedName>
        <fullName evidence="14">Receptor-like protein 12</fullName>
    </submittedName>
</protein>
<keyword evidence="4" id="KW-0433">Leucine-rich repeat</keyword>
<evidence type="ECO:0000256" key="5">
    <source>
        <dbReference type="ARBA" id="ARBA00022692"/>
    </source>
</evidence>
<dbReference type="GO" id="GO:0006952">
    <property type="term" value="P:defense response"/>
    <property type="evidence" value="ECO:0007669"/>
    <property type="project" value="UniProtKB-ARBA"/>
</dbReference>
<dbReference type="Pfam" id="PF08263">
    <property type="entry name" value="LRRNT_2"/>
    <property type="match status" value="1"/>
</dbReference>
<evidence type="ECO:0000256" key="2">
    <source>
        <dbReference type="ARBA" id="ARBA00009592"/>
    </source>
</evidence>
<dbReference type="SMART" id="SM00364">
    <property type="entry name" value="LRR_BAC"/>
    <property type="match status" value="3"/>
</dbReference>
<evidence type="ECO:0000256" key="7">
    <source>
        <dbReference type="ARBA" id="ARBA00022737"/>
    </source>
</evidence>
<dbReference type="InterPro" id="IPR013210">
    <property type="entry name" value="LRR_N_plant-typ"/>
</dbReference>
<dbReference type="FunFam" id="3.80.10.10:FF:000111">
    <property type="entry name" value="LRR receptor-like serine/threonine-protein kinase ERECTA"/>
    <property type="match status" value="1"/>
</dbReference>
<keyword evidence="15" id="KW-1185">Reference proteome</keyword>
<dbReference type="Proteomes" id="UP000250235">
    <property type="component" value="Unassembled WGS sequence"/>
</dbReference>
<proteinExistence type="inferred from homology"/>
<feature type="transmembrane region" description="Helical" evidence="11">
    <location>
        <begin position="989"/>
        <end position="1015"/>
    </location>
</feature>
<dbReference type="Gene3D" id="3.80.10.10">
    <property type="entry name" value="Ribonuclease Inhibitor"/>
    <property type="match status" value="5"/>
</dbReference>
<feature type="chain" id="PRO_5016395218" evidence="12">
    <location>
        <begin position="29"/>
        <end position="1038"/>
    </location>
</feature>
<evidence type="ECO:0000256" key="11">
    <source>
        <dbReference type="SAM" id="Phobius"/>
    </source>
</evidence>
<dbReference type="FunFam" id="3.80.10.10:FF:000041">
    <property type="entry name" value="LRR receptor-like serine/threonine-protein kinase ERECTA"/>
    <property type="match status" value="1"/>
</dbReference>
<dbReference type="PANTHER" id="PTHR48063:SF101">
    <property type="entry name" value="LRR RECEPTOR-LIKE SERINE_THREONINE-PROTEIN KINASE FLS2"/>
    <property type="match status" value="1"/>
</dbReference>
<evidence type="ECO:0000256" key="10">
    <source>
        <dbReference type="ARBA" id="ARBA00023180"/>
    </source>
</evidence>
<comment type="subcellular location">
    <subcellularLocation>
        <location evidence="1">Cell membrane</location>
        <topology evidence="1">Single-pass type I membrane protein</topology>
    </subcellularLocation>
</comment>
<keyword evidence="8 11" id="KW-1133">Transmembrane helix</keyword>
<evidence type="ECO:0000256" key="1">
    <source>
        <dbReference type="ARBA" id="ARBA00004251"/>
    </source>
</evidence>
<dbReference type="GO" id="GO:0051707">
    <property type="term" value="P:response to other organism"/>
    <property type="evidence" value="ECO:0007669"/>
    <property type="project" value="UniProtKB-ARBA"/>
</dbReference>